<dbReference type="Proteomes" id="UP000629468">
    <property type="component" value="Unassembled WGS sequence"/>
</dbReference>
<accession>A0A8H7F0R1</accession>
<comment type="caution">
    <text evidence="1">The sequence shown here is derived from an EMBL/GenBank/DDBJ whole genome shotgun (WGS) entry which is preliminary data.</text>
</comment>
<organism evidence="1 2">
    <name type="scientific">Agaricus bisporus var. burnettii</name>
    <dbReference type="NCBI Taxonomy" id="192524"/>
    <lineage>
        <taxon>Eukaryota</taxon>
        <taxon>Fungi</taxon>
        <taxon>Dikarya</taxon>
        <taxon>Basidiomycota</taxon>
        <taxon>Agaricomycotina</taxon>
        <taxon>Agaricomycetes</taxon>
        <taxon>Agaricomycetidae</taxon>
        <taxon>Agaricales</taxon>
        <taxon>Agaricineae</taxon>
        <taxon>Agaricaceae</taxon>
        <taxon>Agaricus</taxon>
    </lineage>
</organism>
<name>A0A8H7F0R1_AGABI</name>
<dbReference type="AlphaFoldDB" id="A0A8H7F0R1"/>
<evidence type="ECO:0000313" key="2">
    <source>
        <dbReference type="Proteomes" id="UP000629468"/>
    </source>
</evidence>
<gene>
    <name evidence="1" type="ORF">Agabi119p4_7074</name>
</gene>
<evidence type="ECO:0000313" key="1">
    <source>
        <dbReference type="EMBL" id="KAF7771100.1"/>
    </source>
</evidence>
<proteinExistence type="predicted"/>
<sequence length="114" mass="12747">MKMLEEEDNLALAVTGIRIINYHEPEVQMMQNAHRARNWNLAVPLAKPETLYAMVLPCFAQGQLRTAVMVPKALALEVDECHIDQDCAQHSNGPRCCHGFAFSYCSNVEPDTAC</sequence>
<reference evidence="1 2" key="1">
    <citation type="journal article" name="Sci. Rep.">
        <title>Telomere-to-telomere assembled and centromere annotated genomes of the two main subspecies of the button mushroom Agaricus bisporus reveal especially polymorphic chromosome ends.</title>
        <authorList>
            <person name="Sonnenberg A.S.M."/>
            <person name="Sedaghat-Telgerd N."/>
            <person name="Lavrijssen B."/>
            <person name="Ohm R.A."/>
            <person name="Hendrickx P.M."/>
            <person name="Scholtmeijer K."/>
            <person name="Baars J.J.P."/>
            <person name="van Peer A."/>
        </authorList>
    </citation>
    <scope>NUCLEOTIDE SEQUENCE [LARGE SCALE GENOMIC DNA]</scope>
    <source>
        <strain evidence="1 2">H119_p4</strain>
    </source>
</reference>
<protein>
    <submittedName>
        <fullName evidence="1">Uncharacterized protein</fullName>
    </submittedName>
</protein>
<dbReference type="EMBL" id="JABXXO010000009">
    <property type="protein sequence ID" value="KAF7771100.1"/>
    <property type="molecule type" value="Genomic_DNA"/>
</dbReference>